<comment type="cofactor">
    <cofactor evidence="1">
        <name>Zn(2+)</name>
        <dbReference type="ChEBI" id="CHEBI:29105"/>
    </cofactor>
</comment>
<evidence type="ECO:0000256" key="1">
    <source>
        <dbReference type="ARBA" id="ARBA00001947"/>
    </source>
</evidence>
<keyword evidence="3" id="KW-0479">Metal-binding</keyword>
<dbReference type="Proteomes" id="UP000000366">
    <property type="component" value="Chromosome"/>
</dbReference>
<evidence type="ECO:0000313" key="8">
    <source>
        <dbReference type="Proteomes" id="UP000000366"/>
    </source>
</evidence>
<keyword evidence="4" id="KW-0862">Zinc</keyword>
<dbReference type="STRING" id="420662.Mpe_A0756"/>
<dbReference type="HOGENOM" id="CLU_046582_2_1_4"/>
<evidence type="ECO:0000256" key="3">
    <source>
        <dbReference type="ARBA" id="ARBA00022723"/>
    </source>
</evidence>
<dbReference type="KEGG" id="mpt:Mpe_A0756"/>
<dbReference type="EMBL" id="CP000555">
    <property type="protein sequence ID" value="ABM93718.1"/>
    <property type="molecule type" value="Genomic_DNA"/>
</dbReference>
<keyword evidence="8" id="KW-1185">Reference proteome</keyword>
<dbReference type="AlphaFoldDB" id="A2SDS9"/>
<feature type="domain" description="Extradiol ring-cleavage dioxygenase class III enzyme subunit B" evidence="6">
    <location>
        <begin position="15"/>
        <end position="256"/>
    </location>
</feature>
<evidence type="ECO:0000256" key="2">
    <source>
        <dbReference type="ARBA" id="ARBA00007581"/>
    </source>
</evidence>
<name>A2SDS9_METPP</name>
<evidence type="ECO:0000256" key="5">
    <source>
        <dbReference type="ARBA" id="ARBA00023002"/>
    </source>
</evidence>
<reference evidence="7 8" key="1">
    <citation type="journal article" date="2007" name="J. Bacteriol.">
        <title>Whole-genome analysis of the methyl tert-butyl ether-degrading beta-proteobacterium Methylibium petroleiphilum PM1.</title>
        <authorList>
            <person name="Kane S.R."/>
            <person name="Chakicherla A.Y."/>
            <person name="Chain P.S.G."/>
            <person name="Schmidt R."/>
            <person name="Shin M.W."/>
            <person name="Legler T.C."/>
            <person name="Scow K.M."/>
            <person name="Larimer F.W."/>
            <person name="Lucas S.M."/>
            <person name="Richardson P.M."/>
            <person name="Hristova K.R."/>
        </authorList>
    </citation>
    <scope>NUCLEOTIDE SEQUENCE [LARGE SCALE GENOMIC DNA]</scope>
    <source>
        <strain evidence="8">ATCC BAA-1232 / LMG 22953 / PM1</strain>
    </source>
</reference>
<dbReference type="InterPro" id="IPR014436">
    <property type="entry name" value="Extradiol_dOase_DODA"/>
</dbReference>
<dbReference type="InterPro" id="IPR004183">
    <property type="entry name" value="Xdiol_dOase_suB"/>
</dbReference>
<gene>
    <name evidence="7" type="ordered locus">Mpe_A0756</name>
</gene>
<comment type="similarity">
    <text evidence="2">Belongs to the DODA-type extradiol aromatic ring-opening dioxygenase family.</text>
</comment>
<proteinExistence type="inferred from homology"/>
<dbReference type="Gene3D" id="3.40.830.10">
    <property type="entry name" value="LigB-like"/>
    <property type="match status" value="1"/>
</dbReference>
<dbReference type="Pfam" id="PF02900">
    <property type="entry name" value="LigB"/>
    <property type="match status" value="1"/>
</dbReference>
<dbReference type="PIRSF" id="PIRSF006157">
    <property type="entry name" value="Doxgns_DODA"/>
    <property type="match status" value="1"/>
</dbReference>
<evidence type="ECO:0000256" key="4">
    <source>
        <dbReference type="ARBA" id="ARBA00022833"/>
    </source>
</evidence>
<dbReference type="CDD" id="cd07363">
    <property type="entry name" value="45_DOPA_Dioxygenase"/>
    <property type="match status" value="1"/>
</dbReference>
<keyword evidence="5" id="KW-0560">Oxidoreductase</keyword>
<dbReference type="PANTHER" id="PTHR30096">
    <property type="entry name" value="4,5-DOPA DIOXYGENASE EXTRADIOL-LIKE PROTEIN"/>
    <property type="match status" value="1"/>
</dbReference>
<protein>
    <recommendedName>
        <fullName evidence="6">Extradiol ring-cleavage dioxygenase class III enzyme subunit B domain-containing protein</fullName>
    </recommendedName>
</protein>
<dbReference type="eggNOG" id="COG3384">
    <property type="taxonomic scope" value="Bacteria"/>
</dbReference>
<organism evidence="7 8">
    <name type="scientific">Methylibium petroleiphilum (strain ATCC BAA-1232 / LMG 22953 / PM1)</name>
    <dbReference type="NCBI Taxonomy" id="420662"/>
    <lineage>
        <taxon>Bacteria</taxon>
        <taxon>Pseudomonadati</taxon>
        <taxon>Pseudomonadota</taxon>
        <taxon>Betaproteobacteria</taxon>
        <taxon>Burkholderiales</taxon>
        <taxon>Sphaerotilaceae</taxon>
        <taxon>Methylibium</taxon>
    </lineage>
</organism>
<sequence>MAGMSTTAPATPLPALFVSHGSPMLALEPGRTGPFFRRLGQTIDTRFGRPKAIVVVSPHTAARLPLVLGSAQHHAVHDFGGFPPALYELQYGPPGAPTLATRVSALLAAAGIAAHPSDEAGLDHGIWAVLRFAWPDADVPVLPVALAPHQPPAAQWALGEALAPLLAEGVLVLGSGSLTHNLQLVFGRRRVDALGAEDGEEMAESRAFRDWVAGRSAARDRDALLAYRTQAPHAALMHPTDEHWLPFYIAAGAGGLAAPGLRLHDAVTYGCLAMDAYAFGAGAQPLAEALAA</sequence>
<evidence type="ECO:0000259" key="6">
    <source>
        <dbReference type="Pfam" id="PF02900"/>
    </source>
</evidence>
<accession>A2SDS9</accession>
<dbReference type="PANTHER" id="PTHR30096:SF0">
    <property type="entry name" value="4,5-DOPA DIOXYGENASE EXTRADIOL-LIKE PROTEIN"/>
    <property type="match status" value="1"/>
</dbReference>
<dbReference type="GO" id="GO:0016702">
    <property type="term" value="F:oxidoreductase activity, acting on single donors with incorporation of molecular oxygen, incorporation of two atoms of oxygen"/>
    <property type="evidence" value="ECO:0007669"/>
    <property type="project" value="UniProtKB-ARBA"/>
</dbReference>
<dbReference type="GO" id="GO:0008198">
    <property type="term" value="F:ferrous iron binding"/>
    <property type="evidence" value="ECO:0007669"/>
    <property type="project" value="InterPro"/>
</dbReference>
<evidence type="ECO:0000313" key="7">
    <source>
        <dbReference type="EMBL" id="ABM93718.1"/>
    </source>
</evidence>
<dbReference type="GO" id="GO:0008270">
    <property type="term" value="F:zinc ion binding"/>
    <property type="evidence" value="ECO:0007669"/>
    <property type="project" value="InterPro"/>
</dbReference>
<dbReference type="SUPFAM" id="SSF53213">
    <property type="entry name" value="LigB-like"/>
    <property type="match status" value="1"/>
</dbReference>